<keyword evidence="5 7" id="KW-1133">Transmembrane helix</keyword>
<comment type="subcellular location">
    <subcellularLocation>
        <location evidence="1">Membrane</location>
        <topology evidence="1">Multi-pass membrane protein</topology>
    </subcellularLocation>
</comment>
<organism evidence="8 9">
    <name type="scientific">Treponema parvum</name>
    <dbReference type="NCBI Taxonomy" id="138851"/>
    <lineage>
        <taxon>Bacteria</taxon>
        <taxon>Pseudomonadati</taxon>
        <taxon>Spirochaetota</taxon>
        <taxon>Spirochaetia</taxon>
        <taxon>Spirochaetales</taxon>
        <taxon>Treponemataceae</taxon>
        <taxon>Treponema</taxon>
    </lineage>
</organism>
<keyword evidence="4 7" id="KW-0812">Transmembrane</keyword>
<evidence type="ECO:0000256" key="7">
    <source>
        <dbReference type="SAM" id="Phobius"/>
    </source>
</evidence>
<dbReference type="PANTHER" id="PTHR36838:SF4">
    <property type="entry name" value="AUXIN EFFLUX CARRIER FAMILY PROTEIN"/>
    <property type="match status" value="1"/>
</dbReference>
<dbReference type="PANTHER" id="PTHR36838">
    <property type="entry name" value="AUXIN EFFLUX CARRIER FAMILY PROTEIN"/>
    <property type="match status" value="1"/>
</dbReference>
<feature type="transmembrane region" description="Helical" evidence="7">
    <location>
        <begin position="103"/>
        <end position="121"/>
    </location>
</feature>
<dbReference type="RefSeq" id="WP_210116814.1">
    <property type="nucleotide sequence ID" value="NZ_CP054257.1"/>
</dbReference>
<sequence length="326" mass="35963">MESFVFSMNAVLPLVCLTALGYALRQSNFFNDDFIKAGNKFVFSVCLPCLMFVNIYNIKKMSSSYYKVMLFASVSMLALIAIGTLFCVFFVRDPKQKGVMAQAFFRSNFAIIGIPLARSIFGDEGGAMGAVILACSIPLFNISSVFLLTVFLKEGQKRISVRSILYKILKNPLIDGIFFGGLMVALRPYVNGWTLKDGEIRFVYRVIEELAKAASPFSLVILGGQFQISAVKRLFSKIAFAVFVRLVAVPVAGLFAAHLIFTDFKGPEYAALLALFGSPIAVASAIMANQMNNDGELAGQILVWTTFFSGLTLFCFISFFRFKGIF</sequence>
<dbReference type="GO" id="GO:0055085">
    <property type="term" value="P:transmembrane transport"/>
    <property type="evidence" value="ECO:0007669"/>
    <property type="project" value="InterPro"/>
</dbReference>
<keyword evidence="6 7" id="KW-0472">Membrane</keyword>
<feature type="transmembrane region" description="Helical" evidence="7">
    <location>
        <begin position="269"/>
        <end position="289"/>
    </location>
</feature>
<dbReference type="AlphaFoldDB" id="A0A975F0M3"/>
<feature type="transmembrane region" description="Helical" evidence="7">
    <location>
        <begin position="127"/>
        <end position="152"/>
    </location>
</feature>
<evidence type="ECO:0000256" key="4">
    <source>
        <dbReference type="ARBA" id="ARBA00022692"/>
    </source>
</evidence>
<feature type="transmembrane region" description="Helical" evidence="7">
    <location>
        <begin position="68"/>
        <end position="91"/>
    </location>
</feature>
<evidence type="ECO:0000313" key="8">
    <source>
        <dbReference type="EMBL" id="QTQ12100.1"/>
    </source>
</evidence>
<keyword evidence="2" id="KW-0813">Transport</keyword>
<dbReference type="GO" id="GO:0016020">
    <property type="term" value="C:membrane"/>
    <property type="evidence" value="ECO:0007669"/>
    <property type="project" value="UniProtKB-SubCell"/>
</dbReference>
<dbReference type="InterPro" id="IPR004776">
    <property type="entry name" value="Mem_transp_PIN-like"/>
</dbReference>
<dbReference type="Pfam" id="PF03547">
    <property type="entry name" value="Mem_trans"/>
    <property type="match status" value="1"/>
</dbReference>
<reference evidence="8" key="1">
    <citation type="submission" date="2020-05" db="EMBL/GenBank/DDBJ databases">
        <authorList>
            <person name="Zeng H."/>
            <person name="Chan Y.K."/>
            <person name="Watt R.M."/>
        </authorList>
    </citation>
    <scope>NUCLEOTIDE SEQUENCE</scope>
    <source>
        <strain evidence="8">ATCC 700773</strain>
    </source>
</reference>
<feature type="transmembrane region" description="Helical" evidence="7">
    <location>
        <begin position="238"/>
        <end position="257"/>
    </location>
</feature>
<dbReference type="Proteomes" id="UP000671995">
    <property type="component" value="Chromosome"/>
</dbReference>
<evidence type="ECO:0000256" key="6">
    <source>
        <dbReference type="ARBA" id="ARBA00023136"/>
    </source>
</evidence>
<feature type="transmembrane region" description="Helical" evidence="7">
    <location>
        <begin position="173"/>
        <end position="190"/>
    </location>
</feature>
<feature type="transmembrane region" description="Helical" evidence="7">
    <location>
        <begin position="301"/>
        <end position="322"/>
    </location>
</feature>
<feature type="transmembrane region" description="Helical" evidence="7">
    <location>
        <begin position="37"/>
        <end position="56"/>
    </location>
</feature>
<protein>
    <submittedName>
        <fullName evidence="8">AEC family transporter</fullName>
    </submittedName>
</protein>
<evidence type="ECO:0000256" key="5">
    <source>
        <dbReference type="ARBA" id="ARBA00022989"/>
    </source>
</evidence>
<proteinExistence type="predicted"/>
<keyword evidence="3" id="KW-1003">Cell membrane</keyword>
<reference evidence="8" key="2">
    <citation type="journal article" date="2021" name="Microbiol. Resour. Announc.">
        <title>Complete Genome Sequences of Three Human Oral Treponema parvum Isolates.</title>
        <authorList>
            <person name="Zeng H."/>
            <person name="Watt R.M."/>
        </authorList>
    </citation>
    <scope>NUCLEOTIDE SEQUENCE</scope>
    <source>
        <strain evidence="8">ATCC 700773</strain>
    </source>
</reference>
<gene>
    <name evidence="8" type="ORF">HRI96_07775</name>
</gene>
<evidence type="ECO:0000256" key="2">
    <source>
        <dbReference type="ARBA" id="ARBA00022448"/>
    </source>
</evidence>
<evidence type="ECO:0000256" key="3">
    <source>
        <dbReference type="ARBA" id="ARBA00022475"/>
    </source>
</evidence>
<feature type="transmembrane region" description="Helical" evidence="7">
    <location>
        <begin position="6"/>
        <end position="25"/>
    </location>
</feature>
<evidence type="ECO:0000256" key="1">
    <source>
        <dbReference type="ARBA" id="ARBA00004141"/>
    </source>
</evidence>
<accession>A0A975F0M3</accession>
<name>A0A975F0M3_9SPIR</name>
<evidence type="ECO:0000313" key="9">
    <source>
        <dbReference type="Proteomes" id="UP000671995"/>
    </source>
</evidence>
<dbReference type="EMBL" id="CP054257">
    <property type="protein sequence ID" value="QTQ12100.1"/>
    <property type="molecule type" value="Genomic_DNA"/>
</dbReference>